<feature type="compositionally biased region" description="Basic residues" evidence="1">
    <location>
        <begin position="74"/>
        <end position="83"/>
    </location>
</feature>
<accession>A0A0B6YAH5</accession>
<proteinExistence type="predicted"/>
<feature type="region of interest" description="Disordered" evidence="1">
    <location>
        <begin position="59"/>
        <end position="83"/>
    </location>
</feature>
<organism evidence="2">
    <name type="scientific">Arion vulgaris</name>
    <dbReference type="NCBI Taxonomy" id="1028688"/>
    <lineage>
        <taxon>Eukaryota</taxon>
        <taxon>Metazoa</taxon>
        <taxon>Spiralia</taxon>
        <taxon>Lophotrochozoa</taxon>
        <taxon>Mollusca</taxon>
        <taxon>Gastropoda</taxon>
        <taxon>Heterobranchia</taxon>
        <taxon>Euthyneura</taxon>
        <taxon>Panpulmonata</taxon>
        <taxon>Eupulmonata</taxon>
        <taxon>Stylommatophora</taxon>
        <taxon>Helicina</taxon>
        <taxon>Arionoidea</taxon>
        <taxon>Arionidae</taxon>
        <taxon>Arion</taxon>
    </lineage>
</organism>
<protein>
    <submittedName>
        <fullName evidence="2">Uncharacterized protein</fullName>
    </submittedName>
</protein>
<gene>
    <name evidence="2" type="primary">ORF18151</name>
</gene>
<feature type="non-terminal residue" evidence="2">
    <location>
        <position position="83"/>
    </location>
</feature>
<reference evidence="2" key="1">
    <citation type="submission" date="2014-12" db="EMBL/GenBank/DDBJ databases">
        <title>Insight into the proteome of Arion vulgaris.</title>
        <authorList>
            <person name="Aradska J."/>
            <person name="Bulat T."/>
            <person name="Smidak R."/>
            <person name="Sarate P."/>
            <person name="Gangsoo J."/>
            <person name="Sialana F."/>
            <person name="Bilban M."/>
            <person name="Lubec G."/>
        </authorList>
    </citation>
    <scope>NUCLEOTIDE SEQUENCE</scope>
    <source>
        <tissue evidence="2">Skin</tissue>
    </source>
</reference>
<feature type="non-terminal residue" evidence="2">
    <location>
        <position position="1"/>
    </location>
</feature>
<name>A0A0B6YAH5_9EUPU</name>
<dbReference type="AlphaFoldDB" id="A0A0B6YAH5"/>
<evidence type="ECO:0000256" key="1">
    <source>
        <dbReference type="SAM" id="MobiDB-lite"/>
    </source>
</evidence>
<dbReference type="EMBL" id="HACG01005961">
    <property type="protein sequence ID" value="CEK52826.1"/>
    <property type="molecule type" value="Transcribed_RNA"/>
</dbReference>
<evidence type="ECO:0000313" key="2">
    <source>
        <dbReference type="EMBL" id="CEK52826.1"/>
    </source>
</evidence>
<sequence length="83" mass="9436">KTHKEDKMIAHSGNVHGNIPEVVIEVTHKPRHPSRKSEFQDEVKSSELFSVEGFAGHKLNSSPRSKITLEVPHKPRYPSRKSK</sequence>